<dbReference type="Pfam" id="PF10974">
    <property type="entry name" value="DUF2804"/>
    <property type="match status" value="1"/>
</dbReference>
<dbReference type="VEuPathDB" id="FungiDB:H257_13939"/>
<reference evidence="1" key="1">
    <citation type="submission" date="2013-12" db="EMBL/GenBank/DDBJ databases">
        <title>The Genome Sequence of Aphanomyces astaci APO3.</title>
        <authorList>
            <consortium name="The Broad Institute Genomics Platform"/>
            <person name="Russ C."/>
            <person name="Tyler B."/>
            <person name="van West P."/>
            <person name="Dieguez-Uribeondo J."/>
            <person name="Young S.K."/>
            <person name="Zeng Q."/>
            <person name="Gargeya S."/>
            <person name="Fitzgerald M."/>
            <person name="Abouelleil A."/>
            <person name="Alvarado L."/>
            <person name="Chapman S.B."/>
            <person name="Gainer-Dewar J."/>
            <person name="Goldberg J."/>
            <person name="Griggs A."/>
            <person name="Gujja S."/>
            <person name="Hansen M."/>
            <person name="Howarth C."/>
            <person name="Imamovic A."/>
            <person name="Ireland A."/>
            <person name="Larimer J."/>
            <person name="McCowan C."/>
            <person name="Murphy C."/>
            <person name="Pearson M."/>
            <person name="Poon T.W."/>
            <person name="Priest M."/>
            <person name="Roberts A."/>
            <person name="Saif S."/>
            <person name="Shea T."/>
            <person name="Sykes S."/>
            <person name="Wortman J."/>
            <person name="Nusbaum C."/>
            <person name="Birren B."/>
        </authorList>
    </citation>
    <scope>NUCLEOTIDE SEQUENCE [LARGE SCALE GENOMIC DNA]</scope>
    <source>
        <strain evidence="1">APO3</strain>
    </source>
</reference>
<dbReference type="PANTHER" id="PTHR35868">
    <property type="entry name" value="DUF2804 DOMAIN-CONTAINING PROTEIN-RELATED"/>
    <property type="match status" value="1"/>
</dbReference>
<name>W4FUE4_APHAT</name>
<dbReference type="EMBL" id="MZMZ02003375">
    <property type="protein sequence ID" value="RQM21847.1"/>
    <property type="molecule type" value="Genomic_DNA"/>
</dbReference>
<evidence type="ECO:0008006" key="4">
    <source>
        <dbReference type="Google" id="ProtNLM"/>
    </source>
</evidence>
<evidence type="ECO:0000313" key="1">
    <source>
        <dbReference type="EMBL" id="ETV70556.1"/>
    </source>
</evidence>
<dbReference type="RefSeq" id="XP_009839939.1">
    <property type="nucleotide sequence ID" value="XM_009841637.1"/>
</dbReference>
<organism evidence="1">
    <name type="scientific">Aphanomyces astaci</name>
    <name type="common">Crayfish plague agent</name>
    <dbReference type="NCBI Taxonomy" id="112090"/>
    <lineage>
        <taxon>Eukaryota</taxon>
        <taxon>Sar</taxon>
        <taxon>Stramenopiles</taxon>
        <taxon>Oomycota</taxon>
        <taxon>Saprolegniomycetes</taxon>
        <taxon>Saprolegniales</taxon>
        <taxon>Verrucalvaceae</taxon>
        <taxon>Aphanomyces</taxon>
    </lineage>
</organism>
<dbReference type="Proteomes" id="UP000284702">
    <property type="component" value="Unassembled WGS sequence"/>
</dbReference>
<dbReference type="EMBL" id="KI913165">
    <property type="protein sequence ID" value="ETV70556.1"/>
    <property type="molecule type" value="Genomic_DNA"/>
</dbReference>
<keyword evidence="3" id="KW-1185">Reference proteome</keyword>
<reference evidence="2 3" key="2">
    <citation type="submission" date="2018-07" db="EMBL/GenBank/DDBJ databases">
        <title>Annotation of Aphanomyces astaci genome assembly.</title>
        <authorList>
            <person name="Studholme D.J."/>
        </authorList>
    </citation>
    <scope>NUCLEOTIDE SEQUENCE [LARGE SCALE GENOMIC DNA]</scope>
    <source>
        <strain evidence="2">Pc</strain>
    </source>
</reference>
<dbReference type="GeneID" id="20815935"/>
<proteinExistence type="predicted"/>
<protein>
    <recommendedName>
        <fullName evidence="4">AttH domain-containing protein</fullName>
    </recommendedName>
</protein>
<accession>W4FUE4</accession>
<gene>
    <name evidence="2" type="ORF">B5M09_009368</name>
    <name evidence="1" type="ORF">H257_13939</name>
</gene>
<evidence type="ECO:0000313" key="3">
    <source>
        <dbReference type="Proteomes" id="UP000284702"/>
    </source>
</evidence>
<evidence type="ECO:0000313" key="2">
    <source>
        <dbReference type="EMBL" id="RQM21847.1"/>
    </source>
</evidence>
<dbReference type="OrthoDB" id="4083947at2759"/>
<dbReference type="AlphaFoldDB" id="W4FUE4"/>
<dbReference type="PANTHER" id="PTHR35868:SF4">
    <property type="entry name" value="DUF2804 DOMAIN-CONTAINING PROTEIN"/>
    <property type="match status" value="1"/>
</dbReference>
<sequence>MIYLHLGFVSDNAIPEFVGWGTMSPKDTSRRSGRWTASATAAIGIVGAAIYLGVEPAPYAATTSEYFPAHAPATATAPAALWSGATSSYTLGRWTEPITDVRFHFEHPRPSSTSIADAIIVYGRALPARIQTKKWHYTSINTRDHFIAIAVVSLQYLSPMFVYVVDKATMEKWEYGAMLPGSYGVEFAASSVDPATCTSVASVNLRMCFQDNAWRMSATSIPLTSSEDRSSVRPFSFELTMLPGEPLILSFPLANDIMRPSYVHKGAGYAVHGTYSFGSVDTTIATAVPALGTIDWTKSLALHRTEWNWVSSTFVADDGTAVGINLSRRVYDVDGASQENAIWLDGIVCVLGAVTFDVPEDGMTQAWRIRSVDGVGAVNLTFVPGGARQERLNVLNVLRSDFVQPYGRFTGKISCTGSDRISRTVDMHDAFGVVEDHFALW</sequence>
<dbReference type="InterPro" id="IPR021243">
    <property type="entry name" value="DUF2804"/>
</dbReference>